<dbReference type="RefSeq" id="WP_166153483.1">
    <property type="nucleotide sequence ID" value="NZ_JAAOIW010000011.1"/>
</dbReference>
<accession>A0ABX0J9R7</accession>
<evidence type="ECO:0000313" key="1">
    <source>
        <dbReference type="EMBL" id="NHN33170.1"/>
    </source>
</evidence>
<keyword evidence="2" id="KW-1185">Reference proteome</keyword>
<evidence type="ECO:0000313" key="2">
    <source>
        <dbReference type="Proteomes" id="UP001165962"/>
    </source>
</evidence>
<protein>
    <submittedName>
        <fullName evidence="1">Uncharacterized protein</fullName>
    </submittedName>
</protein>
<dbReference type="EMBL" id="JAAOIW010000011">
    <property type="protein sequence ID" value="NHN33170.1"/>
    <property type="molecule type" value="Genomic_DNA"/>
</dbReference>
<gene>
    <name evidence="1" type="ORF">G9U52_25465</name>
</gene>
<organism evidence="1 2">
    <name type="scientific">Paenibacillus agricola</name>
    <dbReference type="NCBI Taxonomy" id="2716264"/>
    <lineage>
        <taxon>Bacteria</taxon>
        <taxon>Bacillati</taxon>
        <taxon>Bacillota</taxon>
        <taxon>Bacilli</taxon>
        <taxon>Bacillales</taxon>
        <taxon>Paenibacillaceae</taxon>
        <taxon>Paenibacillus</taxon>
    </lineage>
</organism>
<sequence>MDLDYEKIVNELKMAFPPGTVQFQGGGMAYIPNQVYTDRIEQATSSRWNLELRDTDINLSGHYVKAVVRVHIGHYFRDGFGLQKLEAGKALLEDQLSSALDLAVNRAFIHAVDKWQMGWRDLAPYRKNDWGNNPALKHLINNEPGSKDPDQKTLQPALREAHHCIICQNELSSEEWGALGQITKLNRQKMTYCYPHIPDHYKRQLPEKVRKMFEPTWEPK</sequence>
<comment type="caution">
    <text evidence="1">The sequence shown here is derived from an EMBL/GenBank/DDBJ whole genome shotgun (WGS) entry which is preliminary data.</text>
</comment>
<proteinExistence type="predicted"/>
<reference evidence="1" key="1">
    <citation type="submission" date="2020-03" db="EMBL/GenBank/DDBJ databases">
        <title>Draft sequencing of Paenibacilllus sp. S3N08.</title>
        <authorList>
            <person name="Kim D.-U."/>
        </authorList>
    </citation>
    <scope>NUCLEOTIDE SEQUENCE</scope>
    <source>
        <strain evidence="1">S3N08</strain>
    </source>
</reference>
<dbReference type="Proteomes" id="UP001165962">
    <property type="component" value="Unassembled WGS sequence"/>
</dbReference>
<name>A0ABX0J9R7_9BACL</name>